<dbReference type="STRING" id="290052.ASU35_02405"/>
<reference evidence="2 3" key="1">
    <citation type="submission" date="2015-11" db="EMBL/GenBank/DDBJ databases">
        <title>Butyribacter intestini gen. nov., sp. nov., a butyric acid-producing bacterium of the family Lachnospiraceae isolated from the human faeces.</title>
        <authorList>
            <person name="Zou Y."/>
            <person name="Xue W."/>
            <person name="Luo G."/>
            <person name="Lv M."/>
        </authorList>
    </citation>
    <scope>NUCLEOTIDE SEQUENCE [LARGE SCALE GENOMIC DNA]</scope>
    <source>
        <strain evidence="2 3">ACET-33324</strain>
    </source>
</reference>
<comment type="caution">
    <text evidence="2">The sequence shown here is derived from an EMBL/GenBank/DDBJ whole genome shotgun (WGS) entry which is preliminary data.</text>
</comment>
<dbReference type="RefSeq" id="WP_058353109.1">
    <property type="nucleotide sequence ID" value="NZ_CABMMD010000164.1"/>
</dbReference>
<dbReference type="PANTHER" id="PTHR38449">
    <property type="entry name" value="REGULATORY PROTEIN TM_1690-RELATED"/>
    <property type="match status" value="1"/>
</dbReference>
<name>A0A0V8QDP1_9FIRM</name>
<dbReference type="Proteomes" id="UP000054874">
    <property type="component" value="Unassembled WGS sequence"/>
</dbReference>
<evidence type="ECO:0000256" key="1">
    <source>
        <dbReference type="HAMAP-Rule" id="MF_01503"/>
    </source>
</evidence>
<dbReference type="InterPro" id="IPR007169">
    <property type="entry name" value="RemA-like"/>
</dbReference>
<organism evidence="2 3">
    <name type="scientific">Acetivibrio ethanolgignens</name>
    <dbReference type="NCBI Taxonomy" id="290052"/>
    <lineage>
        <taxon>Bacteria</taxon>
        <taxon>Bacillati</taxon>
        <taxon>Bacillota</taxon>
        <taxon>Clostridia</taxon>
        <taxon>Eubacteriales</taxon>
        <taxon>Oscillospiraceae</taxon>
        <taxon>Acetivibrio</taxon>
    </lineage>
</organism>
<dbReference type="AlphaFoldDB" id="A0A0V8QDP1"/>
<sequence length="87" mass="9187">MSRFINIGFGNIANADKIVGIISPEAAPVKRLVQNGRDSGMAIDATCGRKTKAVLVMDSGHLLLSALLPETIAARVNQTGSREDGHE</sequence>
<comment type="similarity">
    <text evidence="1">Belongs to the RemA family.</text>
</comment>
<dbReference type="EMBL" id="LNAM01000164">
    <property type="protein sequence ID" value="KSV58674.1"/>
    <property type="molecule type" value="Genomic_DNA"/>
</dbReference>
<gene>
    <name evidence="2" type="ORF">ASU35_02405</name>
</gene>
<accession>A0A0V8QDP1</accession>
<evidence type="ECO:0000313" key="3">
    <source>
        <dbReference type="Proteomes" id="UP000054874"/>
    </source>
</evidence>
<protein>
    <recommendedName>
        <fullName evidence="1">Putative regulatory protein ASU35_02405</fullName>
    </recommendedName>
</protein>
<proteinExistence type="inferred from homology"/>
<dbReference type="Pfam" id="PF04025">
    <property type="entry name" value="RemA-like"/>
    <property type="match status" value="1"/>
</dbReference>
<dbReference type="NCBIfam" id="NF003315">
    <property type="entry name" value="PRK04323.1"/>
    <property type="match status" value="1"/>
</dbReference>
<keyword evidence="3" id="KW-1185">Reference proteome</keyword>
<dbReference type="PANTHER" id="PTHR38449:SF1">
    <property type="entry name" value="REGULATORY PROTEIN SSL2874-RELATED"/>
    <property type="match status" value="1"/>
</dbReference>
<evidence type="ECO:0000313" key="2">
    <source>
        <dbReference type="EMBL" id="KSV58674.1"/>
    </source>
</evidence>
<dbReference type="OrthoDB" id="5432174at2"/>
<dbReference type="HAMAP" id="MF_01503">
    <property type="entry name" value="RemA"/>
    <property type="match status" value="1"/>
</dbReference>